<reference evidence="3 4" key="1">
    <citation type="submission" date="2024-04" db="EMBL/GenBank/DDBJ databases">
        <title>Human intestinal bacterial collection.</title>
        <authorList>
            <person name="Pauvert C."/>
            <person name="Hitch T.C.A."/>
            <person name="Clavel T."/>
        </authorList>
    </citation>
    <scope>NUCLEOTIDE SEQUENCE [LARGE SCALE GENOMIC DNA]</scope>
    <source>
        <strain evidence="3 4">CLA-KB-H42</strain>
    </source>
</reference>
<proteinExistence type="predicted"/>
<dbReference type="NCBIfam" id="NF033218">
    <property type="entry name" value="anchor_AmaP"/>
    <property type="match status" value="1"/>
</dbReference>
<dbReference type="Proteomes" id="UP001487305">
    <property type="component" value="Unassembled WGS sequence"/>
</dbReference>
<gene>
    <name evidence="3" type="primary">amaP</name>
    <name evidence="3" type="ORF">AAA083_03520</name>
</gene>
<protein>
    <submittedName>
        <fullName evidence="3">Alkaline shock response membrane anchor protein AmaP</fullName>
    </submittedName>
</protein>
<dbReference type="EMBL" id="JBBNOP010000002">
    <property type="protein sequence ID" value="MEQ3362044.1"/>
    <property type="molecule type" value="Genomic_DNA"/>
</dbReference>
<organism evidence="3 4">
    <name type="scientific">Raoultibacter massiliensis</name>
    <dbReference type="NCBI Taxonomy" id="1852371"/>
    <lineage>
        <taxon>Bacteria</taxon>
        <taxon>Bacillati</taxon>
        <taxon>Actinomycetota</taxon>
        <taxon>Coriobacteriia</taxon>
        <taxon>Eggerthellales</taxon>
        <taxon>Eggerthellaceae</taxon>
        <taxon>Raoultibacter</taxon>
    </lineage>
</organism>
<keyword evidence="2" id="KW-0472">Membrane</keyword>
<dbReference type="RefSeq" id="WP_102373601.1">
    <property type="nucleotide sequence ID" value="NZ_JBBNOP010000002.1"/>
</dbReference>
<evidence type="ECO:0000256" key="1">
    <source>
        <dbReference type="SAM" id="MobiDB-lite"/>
    </source>
</evidence>
<accession>A0ABV1JAF8</accession>
<evidence type="ECO:0000256" key="2">
    <source>
        <dbReference type="SAM" id="Phobius"/>
    </source>
</evidence>
<sequence length="263" mass="27436">MGAFRRLAFFVYAFATILGVGYLALLWFSWEPLMPTAGWLAGQQWFFVFEAVLLGIVLAGTLVVLVRAIAAPPTASRLRIERDAGTVDIARDAIVSTARDAVESHRGLAVKDVHVKIVGKRDPRVRLRMKVDPGRSGMLEQLGSRLTDEVAASVNALTGHPLDSLRISFAKPDGRHASRTSAVAAAAASPAAPISPTEASAGRLSGASDGFGTTGASESVYAQAAPNASVAPEALSFDAEDMADEAVAGAEGASFNTVAAMSR</sequence>
<feature type="region of interest" description="Disordered" evidence="1">
    <location>
        <begin position="180"/>
        <end position="206"/>
    </location>
</feature>
<feature type="transmembrane region" description="Helical" evidence="2">
    <location>
        <begin position="7"/>
        <end position="30"/>
    </location>
</feature>
<keyword evidence="2" id="KW-1133">Transmembrane helix</keyword>
<name>A0ABV1JAF8_9ACTN</name>
<feature type="transmembrane region" description="Helical" evidence="2">
    <location>
        <begin position="45"/>
        <end position="70"/>
    </location>
</feature>
<evidence type="ECO:0000313" key="4">
    <source>
        <dbReference type="Proteomes" id="UP001487305"/>
    </source>
</evidence>
<evidence type="ECO:0000313" key="3">
    <source>
        <dbReference type="EMBL" id="MEQ3362044.1"/>
    </source>
</evidence>
<keyword evidence="2" id="KW-0812">Transmembrane</keyword>
<feature type="compositionally biased region" description="Low complexity" evidence="1">
    <location>
        <begin position="180"/>
        <end position="201"/>
    </location>
</feature>
<keyword evidence="4" id="KW-1185">Reference proteome</keyword>
<comment type="caution">
    <text evidence="3">The sequence shown here is derived from an EMBL/GenBank/DDBJ whole genome shotgun (WGS) entry which is preliminary data.</text>
</comment>